<accession>A0A7W7IND5</accession>
<dbReference type="AlphaFoldDB" id="A0A7W7IND5"/>
<keyword evidence="1" id="KW-1133">Transmembrane helix</keyword>
<feature type="transmembrane region" description="Helical" evidence="1">
    <location>
        <begin position="54"/>
        <end position="73"/>
    </location>
</feature>
<dbReference type="RefSeq" id="WP_184268248.1">
    <property type="nucleotide sequence ID" value="NZ_JACHKY010000002.1"/>
</dbReference>
<keyword evidence="3" id="KW-1185">Reference proteome</keyword>
<proteinExistence type="predicted"/>
<dbReference type="EMBL" id="JACHKY010000002">
    <property type="protein sequence ID" value="MBB4797556.1"/>
    <property type="molecule type" value="Genomic_DNA"/>
</dbReference>
<keyword evidence="1" id="KW-0812">Transmembrane</keyword>
<sequence length="75" mass="7956">MSRPHNIAGTEAFSPGPKVMVRELPRRRAPLPLIFRRALGISILGILVGLVDAAIGAPVGFAIVALAFLVAWLRG</sequence>
<evidence type="ECO:0000256" key="1">
    <source>
        <dbReference type="SAM" id="Phobius"/>
    </source>
</evidence>
<feature type="transmembrane region" description="Helical" evidence="1">
    <location>
        <begin position="29"/>
        <end position="48"/>
    </location>
</feature>
<reference evidence="2 3" key="1">
    <citation type="submission" date="2020-08" db="EMBL/GenBank/DDBJ databases">
        <title>Functional genomics of gut bacteria from endangered species of beetles.</title>
        <authorList>
            <person name="Carlos-Shanley C."/>
        </authorList>
    </citation>
    <scope>NUCLEOTIDE SEQUENCE [LARGE SCALE GENOMIC DNA]</scope>
    <source>
        <strain evidence="2 3">S00123</strain>
    </source>
</reference>
<comment type="caution">
    <text evidence="2">The sequence shown here is derived from an EMBL/GenBank/DDBJ whole genome shotgun (WGS) entry which is preliminary data.</text>
</comment>
<organism evidence="2 3">
    <name type="scientific">Brevundimonas bullata</name>
    <dbReference type="NCBI Taxonomy" id="13160"/>
    <lineage>
        <taxon>Bacteria</taxon>
        <taxon>Pseudomonadati</taxon>
        <taxon>Pseudomonadota</taxon>
        <taxon>Alphaproteobacteria</taxon>
        <taxon>Caulobacterales</taxon>
        <taxon>Caulobacteraceae</taxon>
        <taxon>Brevundimonas</taxon>
    </lineage>
</organism>
<evidence type="ECO:0000313" key="3">
    <source>
        <dbReference type="Proteomes" id="UP000539957"/>
    </source>
</evidence>
<gene>
    <name evidence="2" type="ORF">HNP32_001280</name>
</gene>
<keyword evidence="1" id="KW-0472">Membrane</keyword>
<dbReference type="Proteomes" id="UP000539957">
    <property type="component" value="Unassembled WGS sequence"/>
</dbReference>
<protein>
    <submittedName>
        <fullName evidence="2">Uncharacterized protein</fullName>
    </submittedName>
</protein>
<name>A0A7W7IND5_9CAUL</name>
<evidence type="ECO:0000313" key="2">
    <source>
        <dbReference type="EMBL" id="MBB4797556.1"/>
    </source>
</evidence>